<gene>
    <name evidence="1" type="ORF">LMANV2_170028</name>
</gene>
<sequence>MSNTHSKFRIELLKNSIATINQTTSINHFMKQKQDGELIFQ</sequence>
<dbReference type="AntiFam" id="ANF00053">
    <property type="entry name" value="Translation of DNA repeat"/>
</dbReference>
<organism evidence="1 2">
    <name type="scientific">Leptospira interrogans serovar Manilae</name>
    <dbReference type="NCBI Taxonomy" id="214675"/>
    <lineage>
        <taxon>Bacteria</taxon>
        <taxon>Pseudomonadati</taxon>
        <taxon>Spirochaetota</taxon>
        <taxon>Spirochaetia</taxon>
        <taxon>Leptospirales</taxon>
        <taxon>Leptospiraceae</taxon>
        <taxon>Leptospira</taxon>
    </lineage>
</organism>
<protein>
    <submittedName>
        <fullName evidence="1">Uncharacterized protein</fullName>
    </submittedName>
</protein>
<evidence type="ECO:0000313" key="2">
    <source>
        <dbReference type="Proteomes" id="UP000234460"/>
    </source>
</evidence>
<accession>A0AAQ1SMH2</accession>
<dbReference type="EMBL" id="OEJX01000009">
    <property type="protein sequence ID" value="SOR60411.1"/>
    <property type="molecule type" value="Genomic_DNA"/>
</dbReference>
<evidence type="ECO:0000313" key="1">
    <source>
        <dbReference type="EMBL" id="SOR60411.1"/>
    </source>
</evidence>
<dbReference type="AlphaFoldDB" id="A0AAQ1SMH2"/>
<dbReference type="Proteomes" id="UP000234460">
    <property type="component" value="Chromosome LMANV2"/>
</dbReference>
<comment type="caution">
    <text evidence="1">The sequence shown here is derived from an EMBL/GenBank/DDBJ whole genome shotgun (WGS) entry which is preliminary data.</text>
</comment>
<proteinExistence type="predicted"/>
<reference evidence="1 2" key="1">
    <citation type="submission" date="2017-11" db="EMBL/GenBank/DDBJ databases">
        <authorList>
            <person name="Lechat P."/>
        </authorList>
    </citation>
    <scope>NUCLEOTIDE SEQUENCE [LARGE SCALE GENOMIC DNA]</scope>
    <source>
        <strain evidence="1">L495</strain>
    </source>
</reference>
<name>A0AAQ1SMH2_LEPIR</name>